<accession>A0ABD3QHQ3</accession>
<evidence type="ECO:0000313" key="4">
    <source>
        <dbReference type="Proteomes" id="UP001516023"/>
    </source>
</evidence>
<evidence type="ECO:0000256" key="1">
    <source>
        <dbReference type="SAM" id="Phobius"/>
    </source>
</evidence>
<dbReference type="AlphaFoldDB" id="A0ABD3QHQ3"/>
<keyword evidence="1" id="KW-0472">Membrane</keyword>
<organism evidence="3 4">
    <name type="scientific">Cyclotella cryptica</name>
    <dbReference type="NCBI Taxonomy" id="29204"/>
    <lineage>
        <taxon>Eukaryota</taxon>
        <taxon>Sar</taxon>
        <taxon>Stramenopiles</taxon>
        <taxon>Ochrophyta</taxon>
        <taxon>Bacillariophyta</taxon>
        <taxon>Coscinodiscophyceae</taxon>
        <taxon>Thalassiosirophycidae</taxon>
        <taxon>Stephanodiscales</taxon>
        <taxon>Stephanodiscaceae</taxon>
        <taxon>Cyclotella</taxon>
    </lineage>
</organism>
<protein>
    <submittedName>
        <fullName evidence="3">Uncharacterized protein</fullName>
    </submittedName>
</protein>
<dbReference type="EMBL" id="JABMIG020000054">
    <property type="protein sequence ID" value="KAL3797520.1"/>
    <property type="molecule type" value="Genomic_DNA"/>
</dbReference>
<evidence type="ECO:0000313" key="3">
    <source>
        <dbReference type="EMBL" id="KAL3797520.1"/>
    </source>
</evidence>
<evidence type="ECO:0000256" key="2">
    <source>
        <dbReference type="SAM" id="SignalP"/>
    </source>
</evidence>
<sequence length="141" mass="15839">MNKILFVITALLVVIPVDCFLAPYHKAKYLARHLSPSTHLYQDEPNPLDSSYVKKEEHDPKHSTFHVDRGLDTFDSPTDPAHSIHHHLIDVDHDKLHDLELKAQNAWKPVNVHEVEIDPVSAVTVLFVLLASILFAAGLSA</sequence>
<comment type="caution">
    <text evidence="3">The sequence shown here is derived from an EMBL/GenBank/DDBJ whole genome shotgun (WGS) entry which is preliminary data.</text>
</comment>
<dbReference type="Proteomes" id="UP001516023">
    <property type="component" value="Unassembled WGS sequence"/>
</dbReference>
<feature type="chain" id="PRO_5044840290" evidence="2">
    <location>
        <begin position="20"/>
        <end position="141"/>
    </location>
</feature>
<keyword evidence="2" id="KW-0732">Signal</keyword>
<proteinExistence type="predicted"/>
<name>A0ABD3QHQ3_9STRA</name>
<keyword evidence="1" id="KW-1133">Transmembrane helix</keyword>
<keyword evidence="4" id="KW-1185">Reference proteome</keyword>
<reference evidence="3 4" key="1">
    <citation type="journal article" date="2020" name="G3 (Bethesda)">
        <title>Improved Reference Genome for Cyclotella cryptica CCMP332, a Model for Cell Wall Morphogenesis, Salinity Adaptation, and Lipid Production in Diatoms (Bacillariophyta).</title>
        <authorList>
            <person name="Roberts W.R."/>
            <person name="Downey K.M."/>
            <person name="Ruck E.C."/>
            <person name="Traller J.C."/>
            <person name="Alverson A.J."/>
        </authorList>
    </citation>
    <scope>NUCLEOTIDE SEQUENCE [LARGE SCALE GENOMIC DNA]</scope>
    <source>
        <strain evidence="3 4">CCMP332</strain>
    </source>
</reference>
<gene>
    <name evidence="3" type="ORF">HJC23_009884</name>
</gene>
<feature type="transmembrane region" description="Helical" evidence="1">
    <location>
        <begin position="120"/>
        <end position="139"/>
    </location>
</feature>
<keyword evidence="1" id="KW-0812">Transmembrane</keyword>
<feature type="signal peptide" evidence="2">
    <location>
        <begin position="1"/>
        <end position="19"/>
    </location>
</feature>